<evidence type="ECO:0008006" key="7">
    <source>
        <dbReference type="Google" id="ProtNLM"/>
    </source>
</evidence>
<evidence type="ECO:0000256" key="1">
    <source>
        <dbReference type="ARBA" id="ARBA00022737"/>
    </source>
</evidence>
<organism evidence="5 6">
    <name type="scientific">Akanthomyces muscarius</name>
    <name type="common">Entomopathogenic fungus</name>
    <name type="synonym">Lecanicillium muscarium</name>
    <dbReference type="NCBI Taxonomy" id="2231603"/>
    <lineage>
        <taxon>Eukaryota</taxon>
        <taxon>Fungi</taxon>
        <taxon>Dikarya</taxon>
        <taxon>Ascomycota</taxon>
        <taxon>Pezizomycotina</taxon>
        <taxon>Sordariomycetes</taxon>
        <taxon>Hypocreomycetidae</taxon>
        <taxon>Hypocreales</taxon>
        <taxon>Cordycipitaceae</taxon>
        <taxon>Akanthomyces</taxon>
    </lineage>
</organism>
<dbReference type="RefSeq" id="XP_056054093.1">
    <property type="nucleotide sequence ID" value="XM_056197000.1"/>
</dbReference>
<dbReference type="InterPro" id="IPR054471">
    <property type="entry name" value="GPIID_WHD"/>
</dbReference>
<dbReference type="Gene3D" id="3.40.50.300">
    <property type="entry name" value="P-loop containing nucleotide triphosphate hydrolases"/>
    <property type="match status" value="1"/>
</dbReference>
<dbReference type="EMBL" id="JAJHUN010000008">
    <property type="protein sequence ID" value="KAJ4153435.1"/>
    <property type="molecule type" value="Genomic_DNA"/>
</dbReference>
<dbReference type="SUPFAM" id="SSF52540">
    <property type="entry name" value="P-loop containing nucleoside triphosphate hydrolases"/>
    <property type="match status" value="1"/>
</dbReference>
<name>A0A9W8QD32_AKAMU</name>
<dbReference type="Proteomes" id="UP001144673">
    <property type="component" value="Chromosome 5"/>
</dbReference>
<dbReference type="AlphaFoldDB" id="A0A9W8QD32"/>
<dbReference type="InterPro" id="IPR056884">
    <property type="entry name" value="NPHP3-like_N"/>
</dbReference>
<keyword evidence="6" id="KW-1185">Reference proteome</keyword>
<feature type="domain" description="Nephrocystin 3-like N-terminal" evidence="4">
    <location>
        <begin position="367"/>
        <end position="531"/>
    </location>
</feature>
<proteinExistence type="predicted"/>
<feature type="region of interest" description="Disordered" evidence="2">
    <location>
        <begin position="11"/>
        <end position="34"/>
    </location>
</feature>
<dbReference type="PANTHER" id="PTHR10039">
    <property type="entry name" value="AMELOGENIN"/>
    <property type="match status" value="1"/>
</dbReference>
<dbReference type="GeneID" id="80897079"/>
<dbReference type="InterPro" id="IPR027417">
    <property type="entry name" value="P-loop_NTPase"/>
</dbReference>
<dbReference type="PANTHER" id="PTHR10039:SF16">
    <property type="entry name" value="GPI INOSITOL-DEACYLASE"/>
    <property type="match status" value="1"/>
</dbReference>
<reference evidence="5" key="1">
    <citation type="journal article" date="2023" name="Access Microbiol">
        <title>De-novo genome assembly for Akanthomyces muscarius, a biocontrol agent of insect agricultural pests.</title>
        <authorList>
            <person name="Erdos Z."/>
            <person name="Studholme D.J."/>
            <person name="Raymond B."/>
            <person name="Sharma M."/>
        </authorList>
    </citation>
    <scope>NUCLEOTIDE SEQUENCE</scope>
    <source>
        <strain evidence="5">Ve6</strain>
    </source>
</reference>
<accession>A0A9W8QD32</accession>
<evidence type="ECO:0000313" key="5">
    <source>
        <dbReference type="EMBL" id="KAJ4153435.1"/>
    </source>
</evidence>
<evidence type="ECO:0000259" key="3">
    <source>
        <dbReference type="Pfam" id="PF22939"/>
    </source>
</evidence>
<gene>
    <name evidence="5" type="ORF">LMH87_009920</name>
</gene>
<evidence type="ECO:0000256" key="2">
    <source>
        <dbReference type="SAM" id="MobiDB-lite"/>
    </source>
</evidence>
<dbReference type="InterPro" id="IPR029058">
    <property type="entry name" value="AB_hydrolase_fold"/>
</dbReference>
<protein>
    <recommendedName>
        <fullName evidence="7">NACHT domain-containing protein</fullName>
    </recommendedName>
</protein>
<evidence type="ECO:0000313" key="6">
    <source>
        <dbReference type="Proteomes" id="UP001144673"/>
    </source>
</evidence>
<keyword evidence="1" id="KW-0677">Repeat</keyword>
<dbReference type="Pfam" id="PF24883">
    <property type="entry name" value="NPHP3_N"/>
    <property type="match status" value="1"/>
</dbReference>
<feature type="domain" description="GPI inositol-deacylase winged helix" evidence="3">
    <location>
        <begin position="640"/>
        <end position="723"/>
    </location>
</feature>
<sequence length="758" mass="85480">MASHLMRLPMRVLGRPRRSSPSQKDQEQDIPESISGIREVTENIEHPRATIIFIHGLGGHPVKTWEIPSAQSDTFWPKAWLPQEPGMESIRICTFGYENTLSPKASVCDIAKALLQGLLTSKLLDTPIIFLSHCIGGLVVKRAYMLAVHDPMYVEVAKVISQGAMVFLGTPHRGFDNIAAVQTVLSIKIRSKKLRDELKAKSFGISYINENFRQRANDLTLWSLYESRATKRTGLGRGVRTMQMLVHREFGVMGYPNEGSAGLDGDHRSICRFGSRTNSVYATITNLLTHIIETKISKTGEPFLNLDRQPSLDLQQPAHLNETRIEPPTANKRRRFETKRLREILGELDANEETLLSFQGRRISEESCQWIFDKTFFKWWADSALVKPGRYLWLSGPPGAGKSVLASAIVDKFRAQNRPTAFYFFQRDNVYGRSTRALLLSLAAQMAMFSPDFAQRLIEIDAHEAAIKSMPTRVLWQRLMIEILFMLKDPVVDKLCWVIDGLDEAETPSEVIDLIGKIDSQTAIHVLFTSRVSLCLNRSFELIVPHQALQQGQIEAADTQADMAAYARLRLDSLPFEPEDVDEIVDLVVYKSQGIFLWVRYAVEEILATAHTINDVYDALEAVVGKISPVLQQILDEMALMRDKNKKIAKAILDHVVCAERPMKATALQAALQPAFGHLASVNYTITHVCPQLIRLDESSGLVQLIHESSRDFLLQCKNSEFHVGSPHTLQHLRQKRRAADNDDVFLCLMRSGGHRPR</sequence>
<evidence type="ECO:0000259" key="4">
    <source>
        <dbReference type="Pfam" id="PF24883"/>
    </source>
</evidence>
<comment type="caution">
    <text evidence="5">The sequence shown here is derived from an EMBL/GenBank/DDBJ whole genome shotgun (WGS) entry which is preliminary data.</text>
</comment>
<dbReference type="Gene3D" id="3.40.50.1820">
    <property type="entry name" value="alpha/beta hydrolase"/>
    <property type="match status" value="1"/>
</dbReference>
<dbReference type="SUPFAM" id="SSF53474">
    <property type="entry name" value="alpha/beta-Hydrolases"/>
    <property type="match status" value="1"/>
</dbReference>
<dbReference type="Pfam" id="PF22939">
    <property type="entry name" value="WHD_GPIID"/>
    <property type="match status" value="1"/>
</dbReference>